<accession>D8MX20</accession>
<keyword evidence="4" id="KW-1185">Reference proteome</keyword>
<dbReference type="PANTHER" id="PTHR30466:SF1">
    <property type="entry name" value="FMN REDUCTASE (NADH) RUTF"/>
    <property type="match status" value="1"/>
</dbReference>
<dbReference type="InterPro" id="IPR012349">
    <property type="entry name" value="Split_barrel_FMN-bd"/>
</dbReference>
<dbReference type="GO" id="GO:0042602">
    <property type="term" value="F:riboflavin reductase (NADPH) activity"/>
    <property type="evidence" value="ECO:0007669"/>
    <property type="project" value="TreeGrafter"/>
</dbReference>
<dbReference type="SUPFAM" id="SSF50475">
    <property type="entry name" value="FMN-binding split barrel"/>
    <property type="match status" value="1"/>
</dbReference>
<proteinExistence type="predicted"/>
<name>D8MX20_ERWBE</name>
<dbReference type="eggNOG" id="COG1853">
    <property type="taxonomic scope" value="Bacteria"/>
</dbReference>
<dbReference type="Pfam" id="PF01613">
    <property type="entry name" value="Flavin_Reduct"/>
    <property type="match status" value="1"/>
</dbReference>
<evidence type="ECO:0000256" key="1">
    <source>
        <dbReference type="ARBA" id="ARBA00023002"/>
    </source>
</evidence>
<gene>
    <name evidence="3" type="ordered locus">EbC_38460</name>
</gene>
<feature type="domain" description="Flavin reductase like" evidence="2">
    <location>
        <begin position="20"/>
        <end position="164"/>
    </location>
</feature>
<dbReference type="InterPro" id="IPR002563">
    <property type="entry name" value="Flavin_Rdtase-like_dom"/>
</dbReference>
<dbReference type="GO" id="GO:0010181">
    <property type="term" value="F:FMN binding"/>
    <property type="evidence" value="ECO:0007669"/>
    <property type="project" value="InterPro"/>
</dbReference>
<protein>
    <submittedName>
        <fullName evidence="3">Flavoprotein oxidoreductase</fullName>
    </submittedName>
</protein>
<evidence type="ECO:0000313" key="3">
    <source>
        <dbReference type="EMBL" id="CAX61377.1"/>
    </source>
</evidence>
<dbReference type="InterPro" id="IPR050268">
    <property type="entry name" value="NADH-dep_flavin_reductase"/>
</dbReference>
<dbReference type="EMBL" id="FP236843">
    <property type="protein sequence ID" value="CAX61377.1"/>
    <property type="molecule type" value="Genomic_DNA"/>
</dbReference>
<dbReference type="GeneID" id="90513794"/>
<dbReference type="STRING" id="634500.EbC_38460"/>
<sequence>MSATVKEVPLITREAFISAMESCVTGVHIVATDGPAGREGATLSGMTAISTEPGLLMICLNRTSSLCSAIEENRGFSVNVLAEGQKMAAHAFSTFAQGEPQFADSHWTISPEGTPLLQGAIASFDCRLHQQWAVNDKVLLVGEVSAVYRHYGVPLARQARQYVLIQRDQY</sequence>
<evidence type="ECO:0000259" key="2">
    <source>
        <dbReference type="SMART" id="SM00903"/>
    </source>
</evidence>
<dbReference type="RefSeq" id="WP_013203861.1">
    <property type="nucleotide sequence ID" value="NC_014306.1"/>
</dbReference>
<dbReference type="KEGG" id="ebi:EbC_38460"/>
<dbReference type="PANTHER" id="PTHR30466">
    <property type="entry name" value="FLAVIN REDUCTASE"/>
    <property type="match status" value="1"/>
</dbReference>
<dbReference type="HOGENOM" id="CLU_059021_2_2_6"/>
<organism evidence="4">
    <name type="scientific">Erwinia billingiae (strain Eb661)</name>
    <dbReference type="NCBI Taxonomy" id="634500"/>
    <lineage>
        <taxon>Bacteria</taxon>
        <taxon>Pseudomonadati</taxon>
        <taxon>Pseudomonadota</taxon>
        <taxon>Gammaproteobacteria</taxon>
        <taxon>Enterobacterales</taxon>
        <taxon>Erwiniaceae</taxon>
        <taxon>Erwinia</taxon>
    </lineage>
</organism>
<reference evidence="3 4" key="1">
    <citation type="journal article" date="2010" name="BMC Genomics">
        <title>Genome comparison of the epiphytic bacteria Erwinia billingiae and E. tasmaniensis with the pear pathogen E. pyrifoliae.</title>
        <authorList>
            <person name="Kube M."/>
            <person name="Migdoll A.M."/>
            <person name="Gehring I."/>
            <person name="Heitmann K."/>
            <person name="Mayer Y."/>
            <person name="Kuhl H."/>
            <person name="Knaust F."/>
            <person name="Geider K."/>
            <person name="Reinhardt R."/>
        </authorList>
    </citation>
    <scope>NUCLEOTIDE SEQUENCE [LARGE SCALE GENOMIC DNA]</scope>
    <source>
        <strain evidence="3 4">Eb661</strain>
    </source>
</reference>
<dbReference type="Proteomes" id="UP000008793">
    <property type="component" value="Chromosome"/>
</dbReference>
<evidence type="ECO:0000313" key="4">
    <source>
        <dbReference type="Proteomes" id="UP000008793"/>
    </source>
</evidence>
<keyword evidence="1" id="KW-0560">Oxidoreductase</keyword>
<dbReference type="Gene3D" id="2.30.110.10">
    <property type="entry name" value="Electron Transport, Fmn-binding Protein, Chain A"/>
    <property type="match status" value="1"/>
</dbReference>
<dbReference type="AlphaFoldDB" id="D8MX20"/>
<dbReference type="SMART" id="SM00903">
    <property type="entry name" value="Flavin_Reduct"/>
    <property type="match status" value="1"/>
</dbReference>